<comment type="caution">
    <text evidence="1">The sequence shown here is derived from an EMBL/GenBank/DDBJ whole genome shotgun (WGS) entry which is preliminary data.</text>
</comment>
<protein>
    <submittedName>
        <fullName evidence="1">Uncharacterized protein</fullName>
    </submittedName>
</protein>
<name>A0ABD3HGR5_9MARC</name>
<dbReference type="EMBL" id="JBJQOH010000004">
    <property type="protein sequence ID" value="KAL3690593.1"/>
    <property type="molecule type" value="Genomic_DNA"/>
</dbReference>
<reference evidence="1 2" key="1">
    <citation type="submission" date="2024-09" db="EMBL/GenBank/DDBJ databases">
        <title>Chromosome-scale assembly of Riccia sorocarpa.</title>
        <authorList>
            <person name="Paukszto L."/>
        </authorList>
    </citation>
    <scope>NUCLEOTIDE SEQUENCE [LARGE SCALE GENOMIC DNA]</scope>
    <source>
        <strain evidence="1">LP-2024</strain>
        <tissue evidence="1">Aerial parts of the thallus</tissue>
    </source>
</reference>
<proteinExistence type="predicted"/>
<sequence>MEQLKGIEGHRLDCAADCVAFLSEKFRLHKEKLYGGINDFRRFFWEIKVGEVNRSKRYDCLPIDGTRKLHCFYGFSRLILTLLKVKEMCCFRPSCIDEDWDNCTNSEYTGPWTLHNVHPKKPADVVNYVQAMGHGEDAYGETHDAGTSVLKGIWNQQLGKSPTCFIRYDSAPESVVVARRVIHVRFALSPTGVLRNSPSLKLSNDTLEAILASLQR</sequence>
<organism evidence="1 2">
    <name type="scientific">Riccia sorocarpa</name>
    <dbReference type="NCBI Taxonomy" id="122646"/>
    <lineage>
        <taxon>Eukaryota</taxon>
        <taxon>Viridiplantae</taxon>
        <taxon>Streptophyta</taxon>
        <taxon>Embryophyta</taxon>
        <taxon>Marchantiophyta</taxon>
        <taxon>Marchantiopsida</taxon>
        <taxon>Marchantiidae</taxon>
        <taxon>Marchantiales</taxon>
        <taxon>Ricciaceae</taxon>
        <taxon>Riccia</taxon>
    </lineage>
</organism>
<evidence type="ECO:0000313" key="1">
    <source>
        <dbReference type="EMBL" id="KAL3690593.1"/>
    </source>
</evidence>
<dbReference type="Proteomes" id="UP001633002">
    <property type="component" value="Unassembled WGS sequence"/>
</dbReference>
<evidence type="ECO:0000313" key="2">
    <source>
        <dbReference type="Proteomes" id="UP001633002"/>
    </source>
</evidence>
<gene>
    <name evidence="1" type="ORF">R1sor_016902</name>
</gene>
<keyword evidence="2" id="KW-1185">Reference proteome</keyword>
<dbReference type="AlphaFoldDB" id="A0ABD3HGR5"/>
<accession>A0ABD3HGR5</accession>